<reference evidence="8" key="2">
    <citation type="submission" date="2021-04" db="EMBL/GenBank/DDBJ databases">
        <authorList>
            <person name="Gilroy R."/>
        </authorList>
    </citation>
    <scope>NUCLEOTIDE SEQUENCE</scope>
    <source>
        <strain evidence="8">ChiGjej4B4-7305</strain>
    </source>
</reference>
<reference evidence="8" key="1">
    <citation type="journal article" date="2021" name="PeerJ">
        <title>Extensive microbial diversity within the chicken gut microbiome revealed by metagenomics and culture.</title>
        <authorList>
            <person name="Gilroy R."/>
            <person name="Ravi A."/>
            <person name="Getino M."/>
            <person name="Pursley I."/>
            <person name="Horton D.L."/>
            <person name="Alikhan N.F."/>
            <person name="Baker D."/>
            <person name="Gharbi K."/>
            <person name="Hall N."/>
            <person name="Watson M."/>
            <person name="Adriaenssens E.M."/>
            <person name="Foster-Nyarko E."/>
            <person name="Jarju S."/>
            <person name="Secka A."/>
            <person name="Antonio M."/>
            <person name="Oren A."/>
            <person name="Chaudhuri R.R."/>
            <person name="La Ragione R."/>
            <person name="Hildebrand F."/>
            <person name="Pallen M.J."/>
        </authorList>
    </citation>
    <scope>NUCLEOTIDE SEQUENCE</scope>
    <source>
        <strain evidence="8">ChiGjej4B4-7305</strain>
    </source>
</reference>
<proteinExistence type="inferred from homology"/>
<evidence type="ECO:0000313" key="9">
    <source>
        <dbReference type="Proteomes" id="UP000824037"/>
    </source>
</evidence>
<dbReference type="AlphaFoldDB" id="A0A9D2J2T1"/>
<evidence type="ECO:0000313" key="8">
    <source>
        <dbReference type="EMBL" id="HIZ34418.1"/>
    </source>
</evidence>
<dbReference type="InterPro" id="IPR002716">
    <property type="entry name" value="PIN_dom"/>
</dbReference>
<organism evidence="8 9">
    <name type="scientific">Candidatus Ruania gallistercoris</name>
    <dbReference type="NCBI Taxonomy" id="2838746"/>
    <lineage>
        <taxon>Bacteria</taxon>
        <taxon>Bacillati</taxon>
        <taxon>Actinomycetota</taxon>
        <taxon>Actinomycetes</taxon>
        <taxon>Micrococcales</taxon>
        <taxon>Ruaniaceae</taxon>
        <taxon>Ruania</taxon>
    </lineage>
</organism>
<feature type="domain" description="PIN" evidence="7">
    <location>
        <begin position="3"/>
        <end position="134"/>
    </location>
</feature>
<dbReference type="GO" id="GO:0045926">
    <property type="term" value="P:negative regulation of growth"/>
    <property type="evidence" value="ECO:0007669"/>
    <property type="project" value="UniProtKB-ARBA"/>
</dbReference>
<sequence length="143" mass="15968">MFFLDVNVLVHTFRPRDVPEGPAVRDWVVRHLRGHERLGVAEFVLSAMVRIVTNGRIFNEPAAPGDAVAFADSMISAPNVAVLRPQDRHWAIFRDLVNEHRLRSNDIPDAYLAALALESGASMVTRDGGFRRFAPLRTIDPAN</sequence>
<dbReference type="InterPro" id="IPR029060">
    <property type="entry name" value="PIN-like_dom_sf"/>
</dbReference>
<dbReference type="HAMAP" id="MF_00265">
    <property type="entry name" value="VapC_Nob1"/>
    <property type="match status" value="1"/>
</dbReference>
<comment type="cofactor">
    <cofactor evidence="6">
        <name>Mg(2+)</name>
        <dbReference type="ChEBI" id="CHEBI:18420"/>
    </cofactor>
</comment>
<feature type="binding site" evidence="6">
    <location>
        <position position="109"/>
    </location>
    <ligand>
        <name>Mg(2+)</name>
        <dbReference type="ChEBI" id="CHEBI:18420"/>
    </ligand>
</feature>
<dbReference type="GO" id="GO:0016788">
    <property type="term" value="F:hydrolase activity, acting on ester bonds"/>
    <property type="evidence" value="ECO:0007669"/>
    <property type="project" value="InterPro"/>
</dbReference>
<dbReference type="Pfam" id="PF01850">
    <property type="entry name" value="PIN"/>
    <property type="match status" value="1"/>
</dbReference>
<keyword evidence="2 6" id="KW-0540">Nuclease</keyword>
<dbReference type="InterPro" id="IPR022907">
    <property type="entry name" value="VapC_family"/>
</dbReference>
<dbReference type="GO" id="GO:0004540">
    <property type="term" value="F:RNA nuclease activity"/>
    <property type="evidence" value="ECO:0007669"/>
    <property type="project" value="InterPro"/>
</dbReference>
<feature type="binding site" evidence="6">
    <location>
        <position position="5"/>
    </location>
    <ligand>
        <name>Mg(2+)</name>
        <dbReference type="ChEBI" id="CHEBI:18420"/>
    </ligand>
</feature>
<name>A0A9D2J2T1_9MICO</name>
<keyword evidence="1 6" id="KW-1277">Toxin-antitoxin system</keyword>
<comment type="function">
    <text evidence="6">Toxic component of a toxin-antitoxin (TA) system. An RNase.</text>
</comment>
<dbReference type="Proteomes" id="UP000824037">
    <property type="component" value="Unassembled WGS sequence"/>
</dbReference>
<dbReference type="GO" id="GO:0000287">
    <property type="term" value="F:magnesium ion binding"/>
    <property type="evidence" value="ECO:0007669"/>
    <property type="project" value="UniProtKB-UniRule"/>
</dbReference>
<dbReference type="NCBIfam" id="TIGR00028">
    <property type="entry name" value="Mtu_PIN_fam"/>
    <property type="match status" value="1"/>
</dbReference>
<dbReference type="InterPro" id="IPR006226">
    <property type="entry name" value="Mtu_PIN"/>
</dbReference>
<dbReference type="GO" id="GO:0090729">
    <property type="term" value="F:toxin activity"/>
    <property type="evidence" value="ECO:0007669"/>
    <property type="project" value="UniProtKB-KW"/>
</dbReference>
<comment type="caution">
    <text evidence="8">The sequence shown here is derived from an EMBL/GenBank/DDBJ whole genome shotgun (WGS) entry which is preliminary data.</text>
</comment>
<keyword evidence="6" id="KW-0800">Toxin</keyword>
<evidence type="ECO:0000256" key="6">
    <source>
        <dbReference type="HAMAP-Rule" id="MF_00265"/>
    </source>
</evidence>
<keyword evidence="4 6" id="KW-0378">Hydrolase</keyword>
<comment type="similarity">
    <text evidence="6">Belongs to the PINc/VapC protein family.</text>
</comment>
<dbReference type="EC" id="3.1.-.-" evidence="6"/>
<gene>
    <name evidence="6" type="primary">vapC</name>
    <name evidence="8" type="ORF">H9815_01465</name>
</gene>
<evidence type="ECO:0000259" key="7">
    <source>
        <dbReference type="Pfam" id="PF01850"/>
    </source>
</evidence>
<protein>
    <recommendedName>
        <fullName evidence="6">Ribonuclease VapC</fullName>
        <shortName evidence="6">RNase VapC</shortName>
        <ecNumber evidence="6">3.1.-.-</ecNumber>
    </recommendedName>
    <alternativeName>
        <fullName evidence="6">Toxin VapC</fullName>
    </alternativeName>
</protein>
<dbReference type="SUPFAM" id="SSF88723">
    <property type="entry name" value="PIN domain-like"/>
    <property type="match status" value="1"/>
</dbReference>
<evidence type="ECO:0000256" key="5">
    <source>
        <dbReference type="ARBA" id="ARBA00022842"/>
    </source>
</evidence>
<dbReference type="Gene3D" id="3.40.50.1010">
    <property type="entry name" value="5'-nuclease"/>
    <property type="match status" value="1"/>
</dbReference>
<dbReference type="EMBL" id="DXBY01000028">
    <property type="protein sequence ID" value="HIZ34418.1"/>
    <property type="molecule type" value="Genomic_DNA"/>
</dbReference>
<evidence type="ECO:0000256" key="1">
    <source>
        <dbReference type="ARBA" id="ARBA00022649"/>
    </source>
</evidence>
<keyword evidence="3 6" id="KW-0479">Metal-binding</keyword>
<evidence type="ECO:0000256" key="3">
    <source>
        <dbReference type="ARBA" id="ARBA00022723"/>
    </source>
</evidence>
<accession>A0A9D2J2T1</accession>
<evidence type="ECO:0000256" key="4">
    <source>
        <dbReference type="ARBA" id="ARBA00022801"/>
    </source>
</evidence>
<evidence type="ECO:0000256" key="2">
    <source>
        <dbReference type="ARBA" id="ARBA00022722"/>
    </source>
</evidence>
<keyword evidence="5 6" id="KW-0460">Magnesium</keyword>